<keyword evidence="3" id="KW-1185">Reference proteome</keyword>
<evidence type="ECO:0000313" key="3">
    <source>
        <dbReference type="Proteomes" id="UP000777438"/>
    </source>
</evidence>
<reference evidence="2 3" key="1">
    <citation type="journal article" date="2021" name="Nat. Commun.">
        <title>Genetic determinants of endophytism in the Arabidopsis root mycobiome.</title>
        <authorList>
            <person name="Mesny F."/>
            <person name="Miyauchi S."/>
            <person name="Thiergart T."/>
            <person name="Pickel B."/>
            <person name="Atanasova L."/>
            <person name="Karlsson M."/>
            <person name="Huettel B."/>
            <person name="Barry K.W."/>
            <person name="Haridas S."/>
            <person name="Chen C."/>
            <person name="Bauer D."/>
            <person name="Andreopoulos W."/>
            <person name="Pangilinan J."/>
            <person name="LaButti K."/>
            <person name="Riley R."/>
            <person name="Lipzen A."/>
            <person name="Clum A."/>
            <person name="Drula E."/>
            <person name="Henrissat B."/>
            <person name="Kohler A."/>
            <person name="Grigoriev I.V."/>
            <person name="Martin F.M."/>
            <person name="Hacquard S."/>
        </authorList>
    </citation>
    <scope>NUCLEOTIDE SEQUENCE [LARGE SCALE GENOMIC DNA]</scope>
    <source>
        <strain evidence="2 3">MPI-CAGE-CH-0241</strain>
    </source>
</reference>
<name>A0A9P9AIV6_9HYPO</name>
<sequence length="462" mass="50667">MSGTTQPPHATGDGHFTKSLAELDGLQAGFYYLDKANPLPPLDCLSGRIIQTSTPTAGSALHTVPPFPHHVDILPGIDHLQKPAWCAIQNIRIEIDEIWTRLLSLTADPNLSTITHTIKNLHKQYRDATGLRDTGADAFRSILTGSTPTDLKTLLAFTCLSYAASNQLHSQQRSGSDEIFASVQACSSTISKQHERSAFFAIIQRLWPEAKRHLQIWGASESCRRPGPGCSTHQVPLDSVFGFTPEFGPGNGFGLWHSPTPAPVHQELGCGAFDFGGFSHDPPSQDDQTGYAAALSNPTTQMATCIPSAESLQKTTMFKVFLDLFKHLGELPYALSGRGSMVHDEQSLLAYFRKRPSCRDQIVDSFMKPFLHESLSKDLICQAIASVADKFVNLGYLQSIEKTVVFMVSLGNEVIDESSYQQFLEWVLGFQGNQDSPSPPTHPTRSSRRLNRGAVTKSVATR</sequence>
<protein>
    <submittedName>
        <fullName evidence="2">Uncharacterized protein</fullName>
    </submittedName>
</protein>
<evidence type="ECO:0000256" key="1">
    <source>
        <dbReference type="SAM" id="MobiDB-lite"/>
    </source>
</evidence>
<gene>
    <name evidence="2" type="ORF">B0T10DRAFT_131607</name>
</gene>
<accession>A0A9P9AIV6</accession>
<proteinExistence type="predicted"/>
<dbReference type="EMBL" id="JAGPYM010000020">
    <property type="protein sequence ID" value="KAH6884531.1"/>
    <property type="molecule type" value="Genomic_DNA"/>
</dbReference>
<dbReference type="Proteomes" id="UP000777438">
    <property type="component" value="Unassembled WGS sequence"/>
</dbReference>
<dbReference type="OrthoDB" id="5100145at2759"/>
<organism evidence="2 3">
    <name type="scientific">Thelonectria olida</name>
    <dbReference type="NCBI Taxonomy" id="1576542"/>
    <lineage>
        <taxon>Eukaryota</taxon>
        <taxon>Fungi</taxon>
        <taxon>Dikarya</taxon>
        <taxon>Ascomycota</taxon>
        <taxon>Pezizomycotina</taxon>
        <taxon>Sordariomycetes</taxon>
        <taxon>Hypocreomycetidae</taxon>
        <taxon>Hypocreales</taxon>
        <taxon>Nectriaceae</taxon>
        <taxon>Thelonectria</taxon>
    </lineage>
</organism>
<comment type="caution">
    <text evidence="2">The sequence shown here is derived from an EMBL/GenBank/DDBJ whole genome shotgun (WGS) entry which is preliminary data.</text>
</comment>
<dbReference type="AlphaFoldDB" id="A0A9P9AIV6"/>
<evidence type="ECO:0000313" key="2">
    <source>
        <dbReference type="EMBL" id="KAH6884531.1"/>
    </source>
</evidence>
<feature type="region of interest" description="Disordered" evidence="1">
    <location>
        <begin position="433"/>
        <end position="462"/>
    </location>
</feature>